<keyword evidence="2" id="KW-0472">Membrane</keyword>
<feature type="compositionally biased region" description="Acidic residues" evidence="1">
    <location>
        <begin position="36"/>
        <end position="47"/>
    </location>
</feature>
<proteinExistence type="predicted"/>
<dbReference type="PANTHER" id="PTHR15410:SF2">
    <property type="entry name" value="HIRA-INTERACTING PROTEIN 3"/>
    <property type="match status" value="1"/>
</dbReference>
<evidence type="ECO:0000256" key="2">
    <source>
        <dbReference type="SAM" id="Phobius"/>
    </source>
</evidence>
<evidence type="ECO:0000313" key="3">
    <source>
        <dbReference type="EMBL" id="CAA7042012.1"/>
    </source>
</evidence>
<evidence type="ECO:0008006" key="5">
    <source>
        <dbReference type="Google" id="ProtNLM"/>
    </source>
</evidence>
<feature type="region of interest" description="Disordered" evidence="1">
    <location>
        <begin position="171"/>
        <end position="235"/>
    </location>
</feature>
<dbReference type="EMBL" id="CACVBM020001260">
    <property type="protein sequence ID" value="CAA7042012.1"/>
    <property type="molecule type" value="Genomic_DNA"/>
</dbReference>
<keyword evidence="4" id="KW-1185">Reference proteome</keyword>
<evidence type="ECO:0000256" key="1">
    <source>
        <dbReference type="SAM" id="MobiDB-lite"/>
    </source>
</evidence>
<accession>A0A6D2JEY8</accession>
<feature type="compositionally biased region" description="Acidic residues" evidence="1">
    <location>
        <begin position="195"/>
        <end position="235"/>
    </location>
</feature>
<sequence>MDDKEVAVEKTETRRSKNENGEPVSGKKKGKHIETDSESDSDAGDDSEMMKANGHSQKPLKMKEAATSVNGKRVEHLKSVIKYCGIKLCVLIKLLVDLRKNLYVWFIIIVVFGSVPPAIYRKVKKAPEEKREDTLIEELEQILAKEGLSSDPSEKEIKEVKKNKDISKELEGIDTSNIVSSTSFIPPMPKITSESESDEEEESENGEDNEEEEEEGNEEAEEGSQNEEESNNGVK</sequence>
<dbReference type="Proteomes" id="UP000467841">
    <property type="component" value="Unassembled WGS sequence"/>
</dbReference>
<name>A0A6D2JEY8_9BRAS</name>
<keyword evidence="2" id="KW-1133">Transmembrane helix</keyword>
<organism evidence="3 4">
    <name type="scientific">Microthlaspi erraticum</name>
    <dbReference type="NCBI Taxonomy" id="1685480"/>
    <lineage>
        <taxon>Eukaryota</taxon>
        <taxon>Viridiplantae</taxon>
        <taxon>Streptophyta</taxon>
        <taxon>Embryophyta</taxon>
        <taxon>Tracheophyta</taxon>
        <taxon>Spermatophyta</taxon>
        <taxon>Magnoliopsida</taxon>
        <taxon>eudicotyledons</taxon>
        <taxon>Gunneridae</taxon>
        <taxon>Pentapetalae</taxon>
        <taxon>rosids</taxon>
        <taxon>malvids</taxon>
        <taxon>Brassicales</taxon>
        <taxon>Brassicaceae</taxon>
        <taxon>Coluteocarpeae</taxon>
        <taxon>Microthlaspi</taxon>
    </lineage>
</organism>
<feature type="region of interest" description="Disordered" evidence="1">
    <location>
        <begin position="1"/>
        <end position="67"/>
    </location>
</feature>
<comment type="caution">
    <text evidence="3">The sequence shown here is derived from an EMBL/GenBank/DDBJ whole genome shotgun (WGS) entry which is preliminary data.</text>
</comment>
<evidence type="ECO:0000313" key="4">
    <source>
        <dbReference type="Proteomes" id="UP000467841"/>
    </source>
</evidence>
<protein>
    <recommendedName>
        <fullName evidence="5">Histone chaperone domain-containing protein</fullName>
    </recommendedName>
</protein>
<dbReference type="InterPro" id="IPR037647">
    <property type="entry name" value="HIRIP3"/>
</dbReference>
<feature type="transmembrane region" description="Helical" evidence="2">
    <location>
        <begin position="102"/>
        <end position="120"/>
    </location>
</feature>
<feature type="compositionally biased region" description="Basic and acidic residues" evidence="1">
    <location>
        <begin position="1"/>
        <end position="20"/>
    </location>
</feature>
<dbReference type="OrthoDB" id="514832at2759"/>
<keyword evidence="2" id="KW-0812">Transmembrane</keyword>
<dbReference type="GO" id="GO:0005634">
    <property type="term" value="C:nucleus"/>
    <property type="evidence" value="ECO:0007669"/>
    <property type="project" value="TreeGrafter"/>
</dbReference>
<dbReference type="AlphaFoldDB" id="A0A6D2JEY8"/>
<feature type="compositionally biased region" description="Polar residues" evidence="1">
    <location>
        <begin position="174"/>
        <end position="184"/>
    </location>
</feature>
<reference evidence="3" key="1">
    <citation type="submission" date="2020-01" db="EMBL/GenBank/DDBJ databases">
        <authorList>
            <person name="Mishra B."/>
        </authorList>
    </citation>
    <scope>NUCLEOTIDE SEQUENCE [LARGE SCALE GENOMIC DNA]</scope>
</reference>
<dbReference type="PANTHER" id="PTHR15410">
    <property type="entry name" value="HIRA-INTERACTING PROTEIN 3"/>
    <property type="match status" value="1"/>
</dbReference>
<gene>
    <name evidence="3" type="ORF">MERR_LOCUS29247</name>
</gene>